<reference evidence="1 2" key="1">
    <citation type="submission" date="2014-06" db="EMBL/GenBank/DDBJ databases">
        <title>Evolutionary Origins and Diversification of the Mycorrhizal Mutualists.</title>
        <authorList>
            <consortium name="DOE Joint Genome Institute"/>
            <consortium name="Mycorrhizal Genomics Consortium"/>
            <person name="Kohler A."/>
            <person name="Kuo A."/>
            <person name="Nagy L.G."/>
            <person name="Floudas D."/>
            <person name="Copeland A."/>
            <person name="Barry K.W."/>
            <person name="Cichocki N."/>
            <person name="Veneault-Fourrey C."/>
            <person name="LaButti K."/>
            <person name="Lindquist E.A."/>
            <person name="Lipzen A."/>
            <person name="Lundell T."/>
            <person name="Morin E."/>
            <person name="Murat C."/>
            <person name="Riley R."/>
            <person name="Ohm R."/>
            <person name="Sun H."/>
            <person name="Tunlid A."/>
            <person name="Henrissat B."/>
            <person name="Grigoriev I.V."/>
            <person name="Hibbett D.S."/>
            <person name="Martin F."/>
        </authorList>
    </citation>
    <scope>NUCLEOTIDE SEQUENCE [LARGE SCALE GENOMIC DNA]</scope>
    <source>
        <strain evidence="1 2">SS14</strain>
    </source>
</reference>
<dbReference type="AlphaFoldDB" id="A0A0C9TI34"/>
<evidence type="ECO:0000313" key="2">
    <source>
        <dbReference type="Proteomes" id="UP000054279"/>
    </source>
</evidence>
<proteinExistence type="predicted"/>
<organism evidence="1 2">
    <name type="scientific">Sphaerobolus stellatus (strain SS14)</name>
    <dbReference type="NCBI Taxonomy" id="990650"/>
    <lineage>
        <taxon>Eukaryota</taxon>
        <taxon>Fungi</taxon>
        <taxon>Dikarya</taxon>
        <taxon>Basidiomycota</taxon>
        <taxon>Agaricomycotina</taxon>
        <taxon>Agaricomycetes</taxon>
        <taxon>Phallomycetidae</taxon>
        <taxon>Geastrales</taxon>
        <taxon>Sphaerobolaceae</taxon>
        <taxon>Sphaerobolus</taxon>
    </lineage>
</organism>
<dbReference type="OrthoDB" id="3249214at2759"/>
<protein>
    <recommendedName>
        <fullName evidence="3">F-box domain-containing protein</fullName>
    </recommendedName>
</protein>
<dbReference type="HOGENOM" id="CLU_189352_0_0_1"/>
<accession>A0A0C9TI34</accession>
<feature type="non-terminal residue" evidence="1">
    <location>
        <position position="1"/>
    </location>
</feature>
<dbReference type="EMBL" id="KN837288">
    <property type="protein sequence ID" value="KIJ29178.1"/>
    <property type="molecule type" value="Genomic_DNA"/>
</dbReference>
<name>A0A0C9TI34_SPHS4</name>
<feature type="non-terminal residue" evidence="1">
    <location>
        <position position="62"/>
    </location>
</feature>
<evidence type="ECO:0000313" key="1">
    <source>
        <dbReference type="EMBL" id="KIJ29178.1"/>
    </source>
</evidence>
<keyword evidence="2" id="KW-1185">Reference proteome</keyword>
<evidence type="ECO:0008006" key="3">
    <source>
        <dbReference type="Google" id="ProtNLM"/>
    </source>
</evidence>
<gene>
    <name evidence="1" type="ORF">M422DRAFT_101186</name>
</gene>
<sequence length="62" mass="7259">PFDILDRIAFAIESLEDLLALALTSRQFHTILSPKHLQYRILRCRLNRTEIWNVLTKRPGIA</sequence>
<dbReference type="Proteomes" id="UP000054279">
    <property type="component" value="Unassembled WGS sequence"/>
</dbReference>